<accession>A0A3A6TG52</accession>
<gene>
    <name evidence="1" type="ORF">D5R81_15740</name>
</gene>
<sequence length="141" mass="16476">MLLCFSLETLACNKETQEFSPFAVEFEGQDNLQQEFKTFEILSPINKGDEFLSSITARLKGEFEINLDVREDINYIGDYYYSFINISEKNIDNIEIILSYNTTKKDRSDMLFCANWKIYKLSKLLSFVTAQEAPLLHRQDN</sequence>
<protein>
    <submittedName>
        <fullName evidence="1">Uncharacterized protein</fullName>
    </submittedName>
</protein>
<keyword evidence="2" id="KW-1185">Reference proteome</keyword>
<dbReference type="AlphaFoldDB" id="A0A3A6TG52"/>
<dbReference type="RefSeq" id="WP_121854580.1">
    <property type="nucleotide sequence ID" value="NZ_CP037952.1"/>
</dbReference>
<evidence type="ECO:0000313" key="1">
    <source>
        <dbReference type="EMBL" id="RJY07454.1"/>
    </source>
</evidence>
<name>A0A3A6TG52_9GAMM</name>
<dbReference type="EMBL" id="QYYH01000119">
    <property type="protein sequence ID" value="RJY07454.1"/>
    <property type="molecule type" value="Genomic_DNA"/>
</dbReference>
<reference evidence="1 2" key="1">
    <citation type="submission" date="2018-09" db="EMBL/GenBank/DDBJ databases">
        <title>Phylogeny of the Shewanellaceae, and recommendation for two new genera, Pseudoshewanella and Parashewanella.</title>
        <authorList>
            <person name="Wang G."/>
        </authorList>
    </citation>
    <scope>NUCLEOTIDE SEQUENCE [LARGE SCALE GENOMIC DNA]</scope>
    <source>
        <strain evidence="1 2">KCTC 22492</strain>
    </source>
</reference>
<dbReference type="Proteomes" id="UP000273022">
    <property type="component" value="Unassembled WGS sequence"/>
</dbReference>
<comment type="caution">
    <text evidence="1">The sequence shown here is derived from an EMBL/GenBank/DDBJ whole genome shotgun (WGS) entry which is preliminary data.</text>
</comment>
<evidence type="ECO:0000313" key="2">
    <source>
        <dbReference type="Proteomes" id="UP000273022"/>
    </source>
</evidence>
<proteinExistence type="predicted"/>
<organism evidence="1 2">
    <name type="scientific">Parashewanella spongiae</name>
    <dbReference type="NCBI Taxonomy" id="342950"/>
    <lineage>
        <taxon>Bacteria</taxon>
        <taxon>Pseudomonadati</taxon>
        <taxon>Pseudomonadota</taxon>
        <taxon>Gammaproteobacteria</taxon>
        <taxon>Alteromonadales</taxon>
        <taxon>Shewanellaceae</taxon>
        <taxon>Parashewanella</taxon>
    </lineage>
</organism>
<dbReference type="OrthoDB" id="6315728at2"/>